<dbReference type="Gene3D" id="3.20.20.240">
    <property type="entry name" value="Methylmalonyl-CoA mutase"/>
    <property type="match status" value="1"/>
</dbReference>
<dbReference type="SUPFAM" id="SSF51703">
    <property type="entry name" value="Cobalamin (vitamin B12)-dependent enzymes"/>
    <property type="match status" value="1"/>
</dbReference>
<protein>
    <submittedName>
        <fullName evidence="7">Methylmalonyl-CoA mutase</fullName>
    </submittedName>
</protein>
<evidence type="ECO:0000256" key="3">
    <source>
        <dbReference type="ARBA" id="ARBA00022628"/>
    </source>
</evidence>
<keyword evidence="3" id="KW-0846">Cobalamin</keyword>
<feature type="domain" description="Methylmalonyl-CoA mutase alpha/beta chain catalytic" evidence="6">
    <location>
        <begin position="40"/>
        <end position="501"/>
    </location>
</feature>
<dbReference type="AlphaFoldDB" id="A0A399RCQ5"/>
<sequence>MADGFLSLSNDFETATEADWLAAVEKSLKGGGLERITRKSDDGIAIRPLYREDGFASATDPLGAPGAAPYLRGAKAEPDAYLPWDIRQAFTHPDPATTNGEILRDLERGVSSVELSVDCTGEHGCAIEDAHTLSAALDGVRADIATIALDHRGKGSGTSVAALLALWGEGKGASDALKFAFNIDPIGLLLRKGVVEGGIDAAFVRTAELANVLALRYPKSTTLRVDARAVHEAGGSEAQELGGLMAHAVDTMRRLEAAGYDIKAFPEQALFTLATGANYGLEIAKLRAARRLWARVLEAMGLDSEPMLLQSVSSARMLTRYDPWVNMLRNTAACFAGSVGGADIVTVRAFNEALGVPEELGRRTARNTQIIAMEESGLGRVADPAGGAWFEETVATDLAEAAWTVFQEIEREGGLVESLSAGKFQSRIKTVRDQRFKAIAKRKVPVTGVSEYPLIDGVDAPVAEAHQLSNATRVSNEGLKSFLQDLPDRSGEDTTAEALAPIHLARDFETLRDRAAAHEDKTGKRPSVFIATLGPLAEHNARVDFARNLFAAGGIEGKEAPSLPETADDIAAGFKASGCHIAVICGSDTRYETEAADAARTLKGAGAQRVFIAGKFEAAYSDTNIFMGCDAVEVLELAQAELGVAK</sequence>
<dbReference type="GO" id="GO:0046872">
    <property type="term" value="F:metal ion binding"/>
    <property type="evidence" value="ECO:0007669"/>
    <property type="project" value="InterPro"/>
</dbReference>
<dbReference type="Gene3D" id="3.40.50.280">
    <property type="entry name" value="Cobalamin-binding domain"/>
    <property type="match status" value="1"/>
</dbReference>
<name>A0A399RCQ5_9PROT</name>
<dbReference type="Pfam" id="PF01642">
    <property type="entry name" value="MM_CoA_mutase"/>
    <property type="match status" value="1"/>
</dbReference>
<dbReference type="Proteomes" id="UP000266385">
    <property type="component" value="Unassembled WGS sequence"/>
</dbReference>
<organism evidence="7 8">
    <name type="scientific">Henriciella mobilis</name>
    <dbReference type="NCBI Taxonomy" id="2305467"/>
    <lineage>
        <taxon>Bacteria</taxon>
        <taxon>Pseudomonadati</taxon>
        <taxon>Pseudomonadota</taxon>
        <taxon>Alphaproteobacteria</taxon>
        <taxon>Hyphomonadales</taxon>
        <taxon>Hyphomonadaceae</taxon>
        <taxon>Henriciella</taxon>
    </lineage>
</organism>
<evidence type="ECO:0000256" key="4">
    <source>
        <dbReference type="ARBA" id="ARBA00023235"/>
    </source>
</evidence>
<evidence type="ECO:0000313" key="7">
    <source>
        <dbReference type="EMBL" id="RIJ28473.1"/>
    </source>
</evidence>
<dbReference type="SUPFAM" id="SSF52242">
    <property type="entry name" value="Cobalamin (vitamin B12)-binding domain"/>
    <property type="match status" value="1"/>
</dbReference>
<dbReference type="InterPro" id="IPR036724">
    <property type="entry name" value="Cobalamin-bd_sf"/>
</dbReference>
<dbReference type="PANTHER" id="PTHR48101">
    <property type="entry name" value="METHYLMALONYL-COA MUTASE, MITOCHONDRIAL-RELATED"/>
    <property type="match status" value="1"/>
</dbReference>
<evidence type="ECO:0000259" key="6">
    <source>
        <dbReference type="Pfam" id="PF01642"/>
    </source>
</evidence>
<keyword evidence="5" id="KW-0170">Cobalt</keyword>
<comment type="similarity">
    <text evidence="2">Belongs to the methylmalonyl-CoA mutase family.</text>
</comment>
<comment type="cofactor">
    <cofactor evidence="1">
        <name>adenosylcob(III)alamin</name>
        <dbReference type="ChEBI" id="CHEBI:18408"/>
    </cofactor>
</comment>
<dbReference type="RefSeq" id="WP_119377008.1">
    <property type="nucleotide sequence ID" value="NZ_QWFX01000013.1"/>
</dbReference>
<dbReference type="InterPro" id="IPR016176">
    <property type="entry name" value="Cbl-dep_enz_cat"/>
</dbReference>
<evidence type="ECO:0000256" key="1">
    <source>
        <dbReference type="ARBA" id="ARBA00001922"/>
    </source>
</evidence>
<dbReference type="GO" id="GO:0031419">
    <property type="term" value="F:cobalamin binding"/>
    <property type="evidence" value="ECO:0007669"/>
    <property type="project" value="UniProtKB-KW"/>
</dbReference>
<comment type="caution">
    <text evidence="7">The sequence shown here is derived from an EMBL/GenBank/DDBJ whole genome shotgun (WGS) entry which is preliminary data.</text>
</comment>
<dbReference type="GO" id="GO:0016866">
    <property type="term" value="F:intramolecular transferase activity"/>
    <property type="evidence" value="ECO:0007669"/>
    <property type="project" value="InterPro"/>
</dbReference>
<evidence type="ECO:0000313" key="8">
    <source>
        <dbReference type="Proteomes" id="UP000266385"/>
    </source>
</evidence>
<evidence type="ECO:0000256" key="5">
    <source>
        <dbReference type="ARBA" id="ARBA00023285"/>
    </source>
</evidence>
<dbReference type="OrthoDB" id="9762378at2"/>
<accession>A0A399RCQ5</accession>
<gene>
    <name evidence="7" type="ORF">D1223_13910</name>
</gene>
<reference evidence="7 8" key="1">
    <citation type="submission" date="2018-08" db="EMBL/GenBank/DDBJ databases">
        <title>Henriciella mobilis sp. nov., isolated from seawater.</title>
        <authorList>
            <person name="Cheng H."/>
            <person name="Wu Y.-H."/>
            <person name="Xu X.-W."/>
            <person name="Guo L.-L."/>
        </authorList>
    </citation>
    <scope>NUCLEOTIDE SEQUENCE [LARGE SCALE GENOMIC DNA]</scope>
    <source>
        <strain evidence="7 8">JN25</strain>
    </source>
</reference>
<dbReference type="PANTHER" id="PTHR48101:SF4">
    <property type="entry name" value="METHYLMALONYL-COA MUTASE, MITOCHONDRIAL"/>
    <property type="match status" value="1"/>
</dbReference>
<evidence type="ECO:0000256" key="2">
    <source>
        <dbReference type="ARBA" id="ARBA00008465"/>
    </source>
</evidence>
<proteinExistence type="inferred from homology"/>
<keyword evidence="4" id="KW-0413">Isomerase</keyword>
<dbReference type="EMBL" id="QWFX01000013">
    <property type="protein sequence ID" value="RIJ28473.1"/>
    <property type="molecule type" value="Genomic_DNA"/>
</dbReference>
<dbReference type="InterPro" id="IPR006099">
    <property type="entry name" value="MeMalonylCoA_mutase_a/b_cat"/>
</dbReference>
<keyword evidence="8" id="KW-1185">Reference proteome</keyword>